<dbReference type="OMA" id="PEYKIMG"/>
<sequence length="115" mass="13269">MDSDDEKQVALPPIRIRSSEMKQSLMKDILLSKTNIYRKLLELDELFKKQTLDKDVCVELVKHLRSKPEYKIMGEGEWQCIIGSNFGCSLSYDLELLTFFDFLSNGKSVLLFKSG</sequence>
<dbReference type="SUPFAM" id="SSF54648">
    <property type="entry name" value="DLC"/>
    <property type="match status" value="1"/>
</dbReference>
<dbReference type="InParanoid" id="A0DG69"/>
<dbReference type="GO" id="GO:0007017">
    <property type="term" value="P:microtubule-based process"/>
    <property type="evidence" value="ECO:0007669"/>
    <property type="project" value="InterPro"/>
</dbReference>
<dbReference type="Gene3D" id="3.30.740.10">
    <property type="entry name" value="Protein Inhibitor Of Neuronal Nitric Oxide Synthase"/>
    <property type="match status" value="1"/>
</dbReference>
<dbReference type="SMART" id="SM01375">
    <property type="entry name" value="Dynein_light"/>
    <property type="match status" value="1"/>
</dbReference>
<proteinExistence type="predicted"/>
<dbReference type="STRING" id="5888.A0DG69"/>
<name>A0DG69_PARTE</name>
<evidence type="ECO:0008006" key="3">
    <source>
        <dbReference type="Google" id="ProtNLM"/>
    </source>
</evidence>
<evidence type="ECO:0000313" key="1">
    <source>
        <dbReference type="EMBL" id="CAK82036.1"/>
    </source>
</evidence>
<dbReference type="EMBL" id="CT868429">
    <property type="protein sequence ID" value="CAK82036.1"/>
    <property type="molecule type" value="Genomic_DNA"/>
</dbReference>
<accession>A0DG69</accession>
<organism evidence="1 2">
    <name type="scientific">Paramecium tetraurelia</name>
    <dbReference type="NCBI Taxonomy" id="5888"/>
    <lineage>
        <taxon>Eukaryota</taxon>
        <taxon>Sar</taxon>
        <taxon>Alveolata</taxon>
        <taxon>Ciliophora</taxon>
        <taxon>Intramacronucleata</taxon>
        <taxon>Oligohymenophorea</taxon>
        <taxon>Peniculida</taxon>
        <taxon>Parameciidae</taxon>
        <taxon>Paramecium</taxon>
    </lineage>
</organism>
<dbReference type="OrthoDB" id="10033309at2759"/>
<dbReference type="Pfam" id="PF01221">
    <property type="entry name" value="Dynein_light"/>
    <property type="match status" value="1"/>
</dbReference>
<evidence type="ECO:0000313" key="2">
    <source>
        <dbReference type="Proteomes" id="UP000000600"/>
    </source>
</evidence>
<dbReference type="eggNOG" id="ENOG502SU2T">
    <property type="taxonomic scope" value="Eukaryota"/>
</dbReference>
<dbReference type="InterPro" id="IPR037177">
    <property type="entry name" value="DLC_sf"/>
</dbReference>
<dbReference type="HOGENOM" id="CLU_2113689_0_0_1"/>
<gene>
    <name evidence="1" type="ORF">GSPATT00002164001</name>
</gene>
<keyword evidence="2" id="KW-1185">Reference proteome</keyword>
<dbReference type="GeneID" id="5035218"/>
<dbReference type="GO" id="GO:0045505">
    <property type="term" value="F:dynein intermediate chain binding"/>
    <property type="evidence" value="ECO:0000318"/>
    <property type="project" value="GO_Central"/>
</dbReference>
<dbReference type="GO" id="GO:0005868">
    <property type="term" value="C:cytoplasmic dynein complex"/>
    <property type="evidence" value="ECO:0000318"/>
    <property type="project" value="GO_Central"/>
</dbReference>
<protein>
    <recommendedName>
        <fullName evidence="3">Dynein light chain</fullName>
    </recommendedName>
</protein>
<dbReference type="KEGG" id="ptm:GSPATT00002164001"/>
<dbReference type="RefSeq" id="XP_001449433.1">
    <property type="nucleotide sequence ID" value="XM_001449396.1"/>
</dbReference>
<dbReference type="AlphaFoldDB" id="A0DG69"/>
<dbReference type="InterPro" id="IPR001372">
    <property type="entry name" value="Dynein_light_chain_typ-1/2"/>
</dbReference>
<dbReference type="CDD" id="cd21450">
    <property type="entry name" value="DLC-like_DYNLL1-like"/>
    <property type="match status" value="1"/>
</dbReference>
<reference evidence="1 2" key="1">
    <citation type="journal article" date="2006" name="Nature">
        <title>Global trends of whole-genome duplications revealed by the ciliate Paramecium tetraurelia.</title>
        <authorList>
            <consortium name="Genoscope"/>
            <person name="Aury J.-M."/>
            <person name="Jaillon O."/>
            <person name="Duret L."/>
            <person name="Noel B."/>
            <person name="Jubin C."/>
            <person name="Porcel B.M."/>
            <person name="Segurens B."/>
            <person name="Daubin V."/>
            <person name="Anthouard V."/>
            <person name="Aiach N."/>
            <person name="Arnaiz O."/>
            <person name="Billaut A."/>
            <person name="Beisson J."/>
            <person name="Blanc I."/>
            <person name="Bouhouche K."/>
            <person name="Camara F."/>
            <person name="Duharcourt S."/>
            <person name="Guigo R."/>
            <person name="Gogendeau D."/>
            <person name="Katinka M."/>
            <person name="Keller A.-M."/>
            <person name="Kissmehl R."/>
            <person name="Klotz C."/>
            <person name="Koll F."/>
            <person name="Le Moue A."/>
            <person name="Lepere C."/>
            <person name="Malinsky S."/>
            <person name="Nowacki M."/>
            <person name="Nowak J.K."/>
            <person name="Plattner H."/>
            <person name="Poulain J."/>
            <person name="Ruiz F."/>
            <person name="Serrano V."/>
            <person name="Zagulski M."/>
            <person name="Dessen P."/>
            <person name="Betermier M."/>
            <person name="Weissenbach J."/>
            <person name="Scarpelli C."/>
            <person name="Schachter V."/>
            <person name="Sperling L."/>
            <person name="Meyer E."/>
            <person name="Cohen J."/>
            <person name="Wincker P."/>
        </authorList>
    </citation>
    <scope>NUCLEOTIDE SEQUENCE [LARGE SCALE GENOMIC DNA]</scope>
    <source>
        <strain evidence="1 2">Stock d4-2</strain>
    </source>
</reference>
<dbReference type="Proteomes" id="UP000000600">
    <property type="component" value="Unassembled WGS sequence"/>
</dbReference>